<sequence>MSAATEDILFGKLRDAVQAQNGEYHDTGRHVVSLLPQGSRRLAITFDNLAAKREAADRMPWGYDFLAAANWDVMGVMSKSSNWFRESTLYDLFDHFRDARLFQHYDQVALYGSSMGGFGACAFASAVPGCTVFAFAPQRSLAPELAHFELRYRYGRRQGDWTDPRYRDGAEGIKAARRVYLAYDPRERLDGMHVAMLTGPNVMPLVMPGVGHKIPPMLLKMGILKPLAQAALMGTLEPMEFHQLYRQRRNSVPWVERLLSRALARKHYHMGAAAGERAMSMQPHWKIRHQLNALRAAAKDLGP</sequence>
<gene>
    <name evidence="1" type="ORF">GCM10007315_12390</name>
</gene>
<proteinExistence type="predicted"/>
<comment type="caution">
    <text evidence="1">The sequence shown here is derived from an EMBL/GenBank/DDBJ whole genome shotgun (WGS) entry which is preliminary data.</text>
</comment>
<evidence type="ECO:0000313" key="1">
    <source>
        <dbReference type="EMBL" id="GHC51510.1"/>
    </source>
</evidence>
<dbReference type="Proteomes" id="UP000638981">
    <property type="component" value="Unassembled WGS sequence"/>
</dbReference>
<reference evidence="1" key="2">
    <citation type="submission" date="2020-09" db="EMBL/GenBank/DDBJ databases">
        <authorList>
            <person name="Sun Q."/>
            <person name="Kim S."/>
        </authorList>
    </citation>
    <scope>NUCLEOTIDE SEQUENCE</scope>
    <source>
        <strain evidence="1">KCTC 23310</strain>
    </source>
</reference>
<dbReference type="SUPFAM" id="SSF53474">
    <property type="entry name" value="alpha/beta-Hydrolases"/>
    <property type="match status" value="1"/>
</dbReference>
<dbReference type="EMBL" id="BMYJ01000003">
    <property type="protein sequence ID" value="GHC51510.1"/>
    <property type="molecule type" value="Genomic_DNA"/>
</dbReference>
<accession>A0A918TLT0</accession>
<dbReference type="Gene3D" id="3.40.50.1820">
    <property type="entry name" value="alpha/beta hydrolase"/>
    <property type="match status" value="1"/>
</dbReference>
<evidence type="ECO:0000313" key="2">
    <source>
        <dbReference type="Proteomes" id="UP000638981"/>
    </source>
</evidence>
<dbReference type="InterPro" id="IPR029058">
    <property type="entry name" value="AB_hydrolase_fold"/>
</dbReference>
<evidence type="ECO:0008006" key="3">
    <source>
        <dbReference type="Google" id="ProtNLM"/>
    </source>
</evidence>
<reference evidence="1" key="1">
    <citation type="journal article" date="2014" name="Int. J. Syst. Evol. Microbiol.">
        <title>Complete genome sequence of Corynebacterium casei LMG S-19264T (=DSM 44701T), isolated from a smear-ripened cheese.</title>
        <authorList>
            <consortium name="US DOE Joint Genome Institute (JGI-PGF)"/>
            <person name="Walter F."/>
            <person name="Albersmeier A."/>
            <person name="Kalinowski J."/>
            <person name="Ruckert C."/>
        </authorList>
    </citation>
    <scope>NUCLEOTIDE SEQUENCE</scope>
    <source>
        <strain evidence="1">KCTC 23310</strain>
    </source>
</reference>
<protein>
    <recommendedName>
        <fullName evidence="3">Phosphoadenosine phosphosulfate reductase</fullName>
    </recommendedName>
</protein>
<keyword evidence="2" id="KW-1185">Reference proteome</keyword>
<name>A0A918TLT0_9RHOB</name>
<dbReference type="RefSeq" id="WP_189410755.1">
    <property type="nucleotide sequence ID" value="NZ_BMYJ01000003.1"/>
</dbReference>
<organism evidence="1 2">
    <name type="scientific">Neogemmobacter tilapiae</name>
    <dbReference type="NCBI Taxonomy" id="875041"/>
    <lineage>
        <taxon>Bacteria</taxon>
        <taxon>Pseudomonadati</taxon>
        <taxon>Pseudomonadota</taxon>
        <taxon>Alphaproteobacteria</taxon>
        <taxon>Rhodobacterales</taxon>
        <taxon>Paracoccaceae</taxon>
        <taxon>Neogemmobacter</taxon>
    </lineage>
</organism>
<dbReference type="AlphaFoldDB" id="A0A918TLT0"/>